<comment type="caution">
    <text evidence="1">The sequence shown here is derived from an EMBL/GenBank/DDBJ whole genome shotgun (WGS) entry which is preliminary data.</text>
</comment>
<dbReference type="AlphaFoldDB" id="A0AAX1XGE3"/>
<gene>
    <name evidence="1" type="ORF">CYQ91_22960</name>
</gene>
<protein>
    <submittedName>
        <fullName evidence="1">Uncharacterized protein</fullName>
    </submittedName>
</protein>
<evidence type="ECO:0000313" key="2">
    <source>
        <dbReference type="Proteomes" id="UP000283878"/>
    </source>
</evidence>
<evidence type="ECO:0000313" key="1">
    <source>
        <dbReference type="EMBL" id="RPB33131.1"/>
    </source>
</evidence>
<dbReference type="EMBL" id="PKPZ01000026">
    <property type="protein sequence ID" value="RPB33131.1"/>
    <property type="molecule type" value="Genomic_DNA"/>
</dbReference>
<organism evidence="1 2">
    <name type="scientific">Vibrio diabolicus</name>
    <dbReference type="NCBI Taxonomy" id="50719"/>
    <lineage>
        <taxon>Bacteria</taxon>
        <taxon>Pseudomonadati</taxon>
        <taxon>Pseudomonadota</taxon>
        <taxon>Gammaproteobacteria</taxon>
        <taxon>Vibrionales</taxon>
        <taxon>Vibrionaceae</taxon>
        <taxon>Vibrio</taxon>
        <taxon>Vibrio diabolicus subgroup</taxon>
    </lineage>
</organism>
<name>A0AAX1XGE3_9VIBR</name>
<accession>A0AAX1XGE3</accession>
<reference evidence="1 2" key="1">
    <citation type="journal article" date="2018" name="AMB Express">
        <title>Occurrence and significance of pathogenicity and fitness islands in environmental vibrios.</title>
        <authorList>
            <person name="Klein S."/>
            <person name="Pipes S."/>
            <person name="Lovell C.R."/>
        </authorList>
    </citation>
    <scope>NUCLEOTIDE SEQUENCE [LARGE SCALE GENOMIC DNA]</scope>
    <source>
        <strain evidence="1 2">JBS-8-11-1</strain>
    </source>
</reference>
<dbReference type="Proteomes" id="UP000283878">
    <property type="component" value="Unassembled WGS sequence"/>
</dbReference>
<proteinExistence type="predicted"/>
<sequence>MTIDKIKEEYENKHIPKEELANVLESLVPKLSERLSEVTSEFTEPFVNALVRAIAKLSEPEREDVLSHIQDVRQREMVKEIYNHFKDVLE</sequence>